<accession>A0ABP8FVT1</accession>
<dbReference type="Gene3D" id="3.40.50.1820">
    <property type="entry name" value="alpha/beta hydrolase"/>
    <property type="match status" value="1"/>
</dbReference>
<dbReference type="PANTHER" id="PTHR11802:SF3">
    <property type="entry name" value="RETINOID-INDUCIBLE SERINE CARBOXYPEPTIDASE"/>
    <property type="match status" value="1"/>
</dbReference>
<reference evidence="7" key="1">
    <citation type="journal article" date="2019" name="Int. J. Syst. Evol. Microbiol.">
        <title>The Global Catalogue of Microorganisms (GCM) 10K type strain sequencing project: providing services to taxonomists for standard genome sequencing and annotation.</title>
        <authorList>
            <consortium name="The Broad Institute Genomics Platform"/>
            <consortium name="The Broad Institute Genome Sequencing Center for Infectious Disease"/>
            <person name="Wu L."/>
            <person name="Ma J."/>
        </authorList>
    </citation>
    <scope>NUCLEOTIDE SEQUENCE [LARGE SCALE GENOMIC DNA]</scope>
    <source>
        <strain evidence="7">JCM 17705</strain>
    </source>
</reference>
<keyword evidence="3" id="KW-0732">Signal</keyword>
<dbReference type="PANTHER" id="PTHR11802">
    <property type="entry name" value="SERINE PROTEASE FAMILY S10 SERINE CARBOXYPEPTIDASE"/>
    <property type="match status" value="1"/>
</dbReference>
<gene>
    <name evidence="6" type="ORF">GCM10023149_07270</name>
</gene>
<dbReference type="InterPro" id="IPR029058">
    <property type="entry name" value="AB_hydrolase_fold"/>
</dbReference>
<dbReference type="InterPro" id="IPR001563">
    <property type="entry name" value="Peptidase_S10"/>
</dbReference>
<keyword evidence="7" id="KW-1185">Reference proteome</keyword>
<dbReference type="Pfam" id="PF00450">
    <property type="entry name" value="Peptidase_S10"/>
    <property type="match status" value="1"/>
</dbReference>
<keyword evidence="5" id="KW-0325">Glycoprotein</keyword>
<keyword evidence="1" id="KW-0121">Carboxypeptidase</keyword>
<dbReference type="Proteomes" id="UP001500582">
    <property type="component" value="Unassembled WGS sequence"/>
</dbReference>
<evidence type="ECO:0000313" key="6">
    <source>
        <dbReference type="EMBL" id="GAA4312055.1"/>
    </source>
</evidence>
<evidence type="ECO:0000256" key="1">
    <source>
        <dbReference type="ARBA" id="ARBA00022645"/>
    </source>
</evidence>
<dbReference type="EMBL" id="BAABFT010000002">
    <property type="protein sequence ID" value="GAA4312055.1"/>
    <property type="molecule type" value="Genomic_DNA"/>
</dbReference>
<evidence type="ECO:0000256" key="4">
    <source>
        <dbReference type="ARBA" id="ARBA00022801"/>
    </source>
</evidence>
<name>A0ABP8FVT1_9SPHI</name>
<dbReference type="SUPFAM" id="SSF53474">
    <property type="entry name" value="alpha/beta-Hydrolases"/>
    <property type="match status" value="1"/>
</dbReference>
<evidence type="ECO:0000256" key="2">
    <source>
        <dbReference type="ARBA" id="ARBA00022670"/>
    </source>
</evidence>
<evidence type="ECO:0000256" key="5">
    <source>
        <dbReference type="ARBA" id="ARBA00023180"/>
    </source>
</evidence>
<protein>
    <submittedName>
        <fullName evidence="6">Peptidase S10</fullName>
    </submittedName>
</protein>
<sequence length="515" mass="57087">MNKNFLVVIALNVITLLYSSWNKLSHQIALLVNKLAVTANLSAVSNLSVTKHSLVVNGSSLSYESKAGYMPVNGKDGKPAANIFYVAYSANNTAANKVPRPVTFVFNGGPGSSAIWLHLGAMGPIRVAFKNDKGDAPAPPYRYEDNDGSWLQFTDLVFIDPVSTGYSRPAKGVDAKQFYGYNEDIKSVGEFIRLYIEQNNRWGSPKFIAGESYGAARAVGLAGYLQNHYNMYLNGITLISPALNYQLINFQPGNESPYIHYLPSYAVAAQYHNRLSPELKKLTPDQLIKRTSAFSKRLYAYFLNEGDAASPQLTQQVIDSLHYYTGLSKEYIRKVNGRITDSRFTNQLLNSNDKTIGSFDSRFSGDNLSDNQAISYDPSETNLKGLFVSAFNTYADNSLHYKNDLSYEATSRPDSWNYAPVAVNRYLDVSEALKTAMTKNPNLKVSIACGYYDLSTPVSTTEYVVSHLGLNAALRKNISINYYKAGHMVYISKSANAKFKADGEKFYQSALPQIN</sequence>
<evidence type="ECO:0000313" key="7">
    <source>
        <dbReference type="Proteomes" id="UP001500582"/>
    </source>
</evidence>
<keyword evidence="4" id="KW-0378">Hydrolase</keyword>
<dbReference type="RefSeq" id="WP_345209638.1">
    <property type="nucleotide sequence ID" value="NZ_BAABFT010000002.1"/>
</dbReference>
<evidence type="ECO:0000256" key="3">
    <source>
        <dbReference type="ARBA" id="ARBA00022729"/>
    </source>
</evidence>
<keyword evidence="2" id="KW-0645">Protease</keyword>
<organism evidence="6 7">
    <name type="scientific">Mucilaginibacter gynuensis</name>
    <dbReference type="NCBI Taxonomy" id="1302236"/>
    <lineage>
        <taxon>Bacteria</taxon>
        <taxon>Pseudomonadati</taxon>
        <taxon>Bacteroidota</taxon>
        <taxon>Sphingobacteriia</taxon>
        <taxon>Sphingobacteriales</taxon>
        <taxon>Sphingobacteriaceae</taxon>
        <taxon>Mucilaginibacter</taxon>
    </lineage>
</organism>
<proteinExistence type="predicted"/>
<comment type="caution">
    <text evidence="6">The sequence shown here is derived from an EMBL/GenBank/DDBJ whole genome shotgun (WGS) entry which is preliminary data.</text>
</comment>